<keyword evidence="4" id="KW-1185">Reference proteome</keyword>
<accession>A0ABM1L370</accession>
<dbReference type="SUPFAM" id="SSF102114">
    <property type="entry name" value="Radical SAM enzymes"/>
    <property type="match status" value="1"/>
</dbReference>
<dbReference type="Gene3D" id="3.30.750.210">
    <property type="match status" value="1"/>
</dbReference>
<dbReference type="PANTHER" id="PTHR11918:SF45">
    <property type="entry name" value="THREONYLCARBAMOYLADENOSINE TRNA METHYLTHIOTRANSFERASE"/>
    <property type="match status" value="1"/>
</dbReference>
<dbReference type="PROSITE" id="PS51449">
    <property type="entry name" value="MTTASE_N"/>
    <property type="match status" value="1"/>
</dbReference>
<dbReference type="InterPro" id="IPR058240">
    <property type="entry name" value="rSAM_sf"/>
</dbReference>
<dbReference type="InterPro" id="IPR038135">
    <property type="entry name" value="Methylthiotransferase_N_sf"/>
</dbReference>
<proteinExistence type="predicted"/>
<name>A0ABM1L370_GEKJA</name>
<dbReference type="InterPro" id="IPR020612">
    <property type="entry name" value="Methylthiotransferase_CS"/>
</dbReference>
<gene>
    <name evidence="5" type="primary">CDKAL1</name>
</gene>
<dbReference type="Pfam" id="PF00919">
    <property type="entry name" value="UPF0004"/>
    <property type="match status" value="1"/>
</dbReference>
<protein>
    <submittedName>
        <fullName evidence="5">Threonylcarbamoyladenosine tRNA methylthiotransferase</fullName>
    </submittedName>
</protein>
<keyword evidence="2" id="KW-0808">Transferase</keyword>
<dbReference type="Proteomes" id="UP000694871">
    <property type="component" value="Unplaced"/>
</dbReference>
<dbReference type="Gene3D" id="3.40.50.12160">
    <property type="entry name" value="Methylthiotransferase, N-terminal domain"/>
    <property type="match status" value="1"/>
</dbReference>
<feature type="domain" description="MTTase N-terminal" evidence="3">
    <location>
        <begin position="62"/>
        <end position="170"/>
    </location>
</feature>
<dbReference type="GeneID" id="107121909"/>
<evidence type="ECO:0000256" key="2">
    <source>
        <dbReference type="ARBA" id="ARBA00022679"/>
    </source>
</evidence>
<reference evidence="5" key="1">
    <citation type="submission" date="2025-08" db="UniProtKB">
        <authorList>
            <consortium name="RefSeq"/>
        </authorList>
    </citation>
    <scope>IDENTIFICATION</scope>
</reference>
<dbReference type="PANTHER" id="PTHR11918">
    <property type="entry name" value="RADICAL SAM PROTEINS"/>
    <property type="match status" value="1"/>
</dbReference>
<sequence length="245" mass="27409">MPAVCDSLLEDIEDIVSAQDPKPHDWRFRKADIIPKVRKRNSQKNVEADDDPPSDSVIPGIQKIWIRTWGCSHNNSDGEYMAGQLAAYGYKITENAPEADLWLLNSCTVKNPAEDHFRNSIKRAQEGKKKVVLAGCVPQAQPRQEYLQGLSIIGVQQIDRVVEVVEETIKGHSVRLLGQKKDNGKRLGGARLDLPKIRKNPLIEIISINTGCLNACTYCKTKHARGDLASYPVQELVDRAKQSFQ</sequence>
<evidence type="ECO:0000256" key="1">
    <source>
        <dbReference type="ARBA" id="ARBA00001966"/>
    </source>
</evidence>
<feature type="non-terminal residue" evidence="5">
    <location>
        <position position="245"/>
    </location>
</feature>
<dbReference type="PROSITE" id="PS01278">
    <property type="entry name" value="MTTASE_RADICAL"/>
    <property type="match status" value="1"/>
</dbReference>
<dbReference type="InterPro" id="IPR013848">
    <property type="entry name" value="Methylthiotransferase_N"/>
</dbReference>
<dbReference type="RefSeq" id="XP_015280407.1">
    <property type="nucleotide sequence ID" value="XM_015424921.1"/>
</dbReference>
<evidence type="ECO:0000313" key="5">
    <source>
        <dbReference type="RefSeq" id="XP_015280407.1"/>
    </source>
</evidence>
<organism evidence="4 5">
    <name type="scientific">Gekko japonicus</name>
    <name type="common">Schlegel's Japanese gecko</name>
    <dbReference type="NCBI Taxonomy" id="146911"/>
    <lineage>
        <taxon>Eukaryota</taxon>
        <taxon>Metazoa</taxon>
        <taxon>Chordata</taxon>
        <taxon>Craniata</taxon>
        <taxon>Vertebrata</taxon>
        <taxon>Euteleostomi</taxon>
        <taxon>Lepidosauria</taxon>
        <taxon>Squamata</taxon>
        <taxon>Bifurcata</taxon>
        <taxon>Gekkota</taxon>
        <taxon>Gekkonidae</taxon>
        <taxon>Gekkoninae</taxon>
        <taxon>Gekko</taxon>
    </lineage>
</organism>
<evidence type="ECO:0000313" key="4">
    <source>
        <dbReference type="Proteomes" id="UP000694871"/>
    </source>
</evidence>
<comment type="cofactor">
    <cofactor evidence="1">
        <name>[4Fe-4S] cluster</name>
        <dbReference type="ChEBI" id="CHEBI:49883"/>
    </cofactor>
</comment>
<evidence type="ECO:0000259" key="3">
    <source>
        <dbReference type="PROSITE" id="PS51449"/>
    </source>
</evidence>